<dbReference type="Gene3D" id="2.120.10.30">
    <property type="entry name" value="TolB, C-terminal domain"/>
    <property type="match status" value="3"/>
</dbReference>
<comment type="similarity">
    <text evidence="1">Belongs to the TolB family.</text>
</comment>
<evidence type="ECO:0000256" key="3">
    <source>
        <dbReference type="PROSITE-ProRule" id="PRU01091"/>
    </source>
</evidence>
<dbReference type="GO" id="GO:0000160">
    <property type="term" value="P:phosphorelay signal transduction system"/>
    <property type="evidence" value="ECO:0007669"/>
    <property type="project" value="InterPro"/>
</dbReference>
<protein>
    <submittedName>
        <fullName evidence="5">TolB protein</fullName>
    </submittedName>
</protein>
<reference evidence="5 6" key="1">
    <citation type="journal article" date="2018" name="Front. Microbiol.">
        <title>Hydrolytic Capabilities as a Key to Environmental Success: Chitinolytic and Cellulolytic Acidobacteria From Acidic Sub-arctic Soils and Boreal Peatlands.</title>
        <authorList>
            <person name="Belova S.E."/>
            <person name="Ravin N.V."/>
            <person name="Pankratov T.A."/>
            <person name="Rakitin A.L."/>
            <person name="Ivanova A.A."/>
            <person name="Beletsky A.V."/>
            <person name="Mardanov A.V."/>
            <person name="Sinninghe Damste J.S."/>
            <person name="Dedysh S.N."/>
        </authorList>
    </citation>
    <scope>NUCLEOTIDE SEQUENCE [LARGE SCALE GENOMIC DNA]</scope>
    <source>
        <strain evidence="5 6">SBC82</strain>
        <plasmid evidence="6">pacpol4</plasmid>
    </source>
</reference>
<dbReference type="SUPFAM" id="SSF69322">
    <property type="entry name" value="Tricorn protease domain 2"/>
    <property type="match status" value="1"/>
</dbReference>
<dbReference type="InterPro" id="IPR011659">
    <property type="entry name" value="WD40"/>
</dbReference>
<evidence type="ECO:0000313" key="5">
    <source>
        <dbReference type="EMBL" id="AXC16147.1"/>
    </source>
</evidence>
<name>A0A2Z5GBG1_9BACT</name>
<dbReference type="AlphaFoldDB" id="A0A2Z5GBG1"/>
<evidence type="ECO:0000256" key="1">
    <source>
        <dbReference type="ARBA" id="ARBA00009820"/>
    </source>
</evidence>
<dbReference type="InterPro" id="IPR016032">
    <property type="entry name" value="Sig_transdc_resp-reg_C-effctor"/>
</dbReference>
<evidence type="ECO:0000256" key="2">
    <source>
        <dbReference type="ARBA" id="ARBA00023125"/>
    </source>
</evidence>
<dbReference type="SMART" id="SM00862">
    <property type="entry name" value="Trans_reg_C"/>
    <property type="match status" value="1"/>
</dbReference>
<dbReference type="Pfam" id="PF00486">
    <property type="entry name" value="Trans_reg_C"/>
    <property type="match status" value="1"/>
</dbReference>
<dbReference type="OrthoDB" id="100405at2"/>
<dbReference type="EMBL" id="CP030843">
    <property type="protein sequence ID" value="AXC16147.1"/>
    <property type="molecule type" value="Genomic_DNA"/>
</dbReference>
<dbReference type="GO" id="GO:0006355">
    <property type="term" value="P:regulation of DNA-templated transcription"/>
    <property type="evidence" value="ECO:0007669"/>
    <property type="project" value="InterPro"/>
</dbReference>
<gene>
    <name evidence="5" type="ORF">ACPOL_6943</name>
</gene>
<keyword evidence="5" id="KW-0614">Plasmid</keyword>
<dbReference type="Proteomes" id="UP000253606">
    <property type="component" value="Plasmid pACPOL4"/>
</dbReference>
<dbReference type="PANTHER" id="PTHR36842:SF1">
    <property type="entry name" value="PROTEIN TOLB"/>
    <property type="match status" value="1"/>
</dbReference>
<feature type="DNA-binding region" description="OmpR/PhoB-type" evidence="3">
    <location>
        <begin position="8"/>
        <end position="107"/>
    </location>
</feature>
<accession>A0A2Z5GBG1</accession>
<dbReference type="InterPro" id="IPR001867">
    <property type="entry name" value="OmpR/PhoB-type_DNA-bd"/>
</dbReference>
<keyword evidence="2 3" id="KW-0238">DNA-binding</keyword>
<dbReference type="SUPFAM" id="SSF46894">
    <property type="entry name" value="C-terminal effector domain of the bipartite response regulators"/>
    <property type="match status" value="1"/>
</dbReference>
<dbReference type="InterPro" id="IPR036388">
    <property type="entry name" value="WH-like_DNA-bd_sf"/>
</dbReference>
<evidence type="ECO:0000259" key="4">
    <source>
        <dbReference type="PROSITE" id="PS51755"/>
    </source>
</evidence>
<dbReference type="PANTHER" id="PTHR36842">
    <property type="entry name" value="PROTEIN TOLB HOMOLOG"/>
    <property type="match status" value="1"/>
</dbReference>
<organism evidence="5 6">
    <name type="scientific">Acidisarcina polymorpha</name>
    <dbReference type="NCBI Taxonomy" id="2211140"/>
    <lineage>
        <taxon>Bacteria</taxon>
        <taxon>Pseudomonadati</taxon>
        <taxon>Acidobacteriota</taxon>
        <taxon>Terriglobia</taxon>
        <taxon>Terriglobales</taxon>
        <taxon>Acidobacteriaceae</taxon>
        <taxon>Acidisarcina</taxon>
    </lineage>
</organism>
<dbReference type="GO" id="GO:0003677">
    <property type="term" value="F:DNA binding"/>
    <property type="evidence" value="ECO:0007669"/>
    <property type="project" value="UniProtKB-UniRule"/>
</dbReference>
<sequence length="689" mass="77171">MAEAKTQPRPLRFGNFELDLRAGELRRAGVKLKLSGQPFQILTILLEHAGEVVTREELREQLWPDTFVDFDHSLNKAINKIREVLGDSAESPRFVETLPRRGYRFVAPVASGGPASKKLAEEAPPKAGLKPLRYGLMVFGVGLITVAALNLWKSVFSDKATLRVIRFTKLTDDGRAKSGPMATDGSRIYFNEHNLVTQVSVEGGEVVALPLPLKVPALLDMSREGHEFLVANDDDFFDTSFWVQPVTGGSPRRVGAILGSSAGFGADETTVLLGREREVDSVQRDGSSFRRLFATSGTPSYFRFSPDLSTFRFTNFDYSSNARTIMEAAANGAGLHKVLDGCCGEWTANGNFFIYQDKRNGRNDLFVLPEEKGLWAKRQGKKPFRLTNGPLDFQYPLPSKDGKRVFAIGTSRRSELARYDARSLEFIPYLPGVSADSVAFSPDGQWVAYTSYSDGTLWRSKIDGTNRLRLTFPPLQVFLPRWSPDGRQIAFNARLPDKVWNIYIISSEGGTPQRVLPSGESQMDANWSPDGNSLAFGSMQVPHNPIYIIDLKSKRVSALPGSFGFYSPHWSPDGRHMAAIRTEKPETLYLFNFATQKWRQAFGGEIGYENWSHDGRYVYFESYLAKIARFRIMRLRLTDGKVEELTNLDKTVGLTDSEYANYWFGIAPDDSPLIFRSISTQEIYALEVE</sequence>
<dbReference type="RefSeq" id="WP_114211332.1">
    <property type="nucleotide sequence ID" value="NZ_CP030843.1"/>
</dbReference>
<dbReference type="PROSITE" id="PS51755">
    <property type="entry name" value="OMPR_PHOB"/>
    <property type="match status" value="1"/>
</dbReference>
<dbReference type="Pfam" id="PF07676">
    <property type="entry name" value="PD40"/>
    <property type="match status" value="3"/>
</dbReference>
<evidence type="ECO:0000313" key="6">
    <source>
        <dbReference type="Proteomes" id="UP000253606"/>
    </source>
</evidence>
<geneLocation type="plasmid" evidence="6">
    <name>pacpol4</name>
</geneLocation>
<feature type="domain" description="OmpR/PhoB-type" evidence="4">
    <location>
        <begin position="8"/>
        <end position="107"/>
    </location>
</feature>
<dbReference type="Gene3D" id="1.10.10.10">
    <property type="entry name" value="Winged helix-like DNA-binding domain superfamily/Winged helix DNA-binding domain"/>
    <property type="match status" value="1"/>
</dbReference>
<proteinExistence type="inferred from homology"/>
<dbReference type="InterPro" id="IPR011042">
    <property type="entry name" value="6-blade_b-propeller_TolB-like"/>
</dbReference>
<dbReference type="SUPFAM" id="SSF82171">
    <property type="entry name" value="DPP6 N-terminal domain-like"/>
    <property type="match status" value="1"/>
</dbReference>
<keyword evidence="6" id="KW-1185">Reference proteome</keyword>
<dbReference type="KEGG" id="abas:ACPOL_6943"/>
<dbReference type="CDD" id="cd00383">
    <property type="entry name" value="trans_reg_C"/>
    <property type="match status" value="1"/>
</dbReference>